<proteinExistence type="predicted"/>
<protein>
    <submittedName>
        <fullName evidence="1">Uncharacterized protein</fullName>
    </submittedName>
</protein>
<name>A0AAD0YL59_CHRNA</name>
<dbReference type="Proteomes" id="UP000278288">
    <property type="component" value="Chromosome"/>
</dbReference>
<accession>A0AAD0YL59</accession>
<dbReference type="RefSeq" id="WP_123858578.1">
    <property type="nucleotide sequence ID" value="NZ_CP033923.1"/>
</dbReference>
<sequence>MENEKNPGFEDFMNFVNQTREEKKQKINVELYDKISLCVDQVIEYKKNSDIGLFIESFKKLKEITLECDNIDEITDILLYERIYAAHSKEYSEFFSDITIPQMYGKSKKENFQYIENALFDQDGGKKEQALVIYIKIAKEHGEHQLKILNFIERNYQRFSQNQKVLFCMLTDEILNHSPHAKRIKKLMNVKEYSLTYGDNDTPENVQNHDSQDKKWWEFWK</sequence>
<organism evidence="1 2">
    <name type="scientific">Chryseobacterium nakagawai</name>
    <dbReference type="NCBI Taxonomy" id="1241982"/>
    <lineage>
        <taxon>Bacteria</taxon>
        <taxon>Pseudomonadati</taxon>
        <taxon>Bacteroidota</taxon>
        <taxon>Flavobacteriia</taxon>
        <taxon>Flavobacteriales</taxon>
        <taxon>Weeksellaceae</taxon>
        <taxon>Chryseobacterium group</taxon>
        <taxon>Chryseobacterium</taxon>
    </lineage>
</organism>
<reference evidence="1 2" key="1">
    <citation type="submission" date="2018-11" db="EMBL/GenBank/DDBJ databases">
        <title>Proposal to divide the Flavobacteriaceae and reorganize its genera based on Amino Acid Identity values calculated from whole genome sequences.</title>
        <authorList>
            <person name="Nicholson A.C."/>
            <person name="Gulvik C.A."/>
            <person name="Whitney A.M."/>
            <person name="Humrighouse B.W."/>
            <person name="Bell M."/>
            <person name="Holmes B."/>
            <person name="Steigerwalt A.G."/>
            <person name="Villarma A."/>
            <person name="Sheth M."/>
            <person name="Batra D."/>
            <person name="Pryor J."/>
            <person name="Bernardet J.-F."/>
            <person name="Hugo C."/>
            <person name="Kampfer P."/>
            <person name="Newman J."/>
            <person name="McQuiston J.R."/>
        </authorList>
    </citation>
    <scope>NUCLEOTIDE SEQUENCE [LARGE SCALE GENOMIC DNA]</scope>
    <source>
        <strain evidence="1 2">G0041</strain>
    </source>
</reference>
<dbReference type="EMBL" id="CP033923">
    <property type="protein sequence ID" value="AZA91837.1"/>
    <property type="molecule type" value="Genomic_DNA"/>
</dbReference>
<keyword evidence="2" id="KW-1185">Reference proteome</keyword>
<dbReference type="AlphaFoldDB" id="A0AAD0YL59"/>
<evidence type="ECO:0000313" key="1">
    <source>
        <dbReference type="EMBL" id="AZA91837.1"/>
    </source>
</evidence>
<gene>
    <name evidence="1" type="ORF">EG343_15030</name>
</gene>
<dbReference type="KEGG" id="cnk:EG343_15030"/>
<evidence type="ECO:0000313" key="2">
    <source>
        <dbReference type="Proteomes" id="UP000278288"/>
    </source>
</evidence>